<keyword evidence="3" id="KW-1185">Reference proteome</keyword>
<dbReference type="Proteomes" id="UP001151760">
    <property type="component" value="Unassembled WGS sequence"/>
</dbReference>
<dbReference type="Pfam" id="PF01602">
    <property type="entry name" value="Adaptin_N"/>
    <property type="match status" value="1"/>
</dbReference>
<organism evidence="2 3">
    <name type="scientific">Tanacetum coccineum</name>
    <dbReference type="NCBI Taxonomy" id="301880"/>
    <lineage>
        <taxon>Eukaryota</taxon>
        <taxon>Viridiplantae</taxon>
        <taxon>Streptophyta</taxon>
        <taxon>Embryophyta</taxon>
        <taxon>Tracheophyta</taxon>
        <taxon>Spermatophyta</taxon>
        <taxon>Magnoliopsida</taxon>
        <taxon>eudicotyledons</taxon>
        <taxon>Gunneridae</taxon>
        <taxon>Pentapetalae</taxon>
        <taxon>asterids</taxon>
        <taxon>campanulids</taxon>
        <taxon>Asterales</taxon>
        <taxon>Asteraceae</taxon>
        <taxon>Asteroideae</taxon>
        <taxon>Anthemideae</taxon>
        <taxon>Anthemidinae</taxon>
        <taxon>Tanacetum</taxon>
    </lineage>
</organism>
<dbReference type="EMBL" id="BQNB010011683">
    <property type="protein sequence ID" value="GJS93792.1"/>
    <property type="molecule type" value="Genomic_DNA"/>
</dbReference>
<evidence type="ECO:0000313" key="3">
    <source>
        <dbReference type="Proteomes" id="UP001151760"/>
    </source>
</evidence>
<reference evidence="2" key="1">
    <citation type="journal article" date="2022" name="Int. J. Mol. Sci.">
        <title>Draft Genome of Tanacetum Coccineum: Genomic Comparison of Closely Related Tanacetum-Family Plants.</title>
        <authorList>
            <person name="Yamashiro T."/>
            <person name="Shiraishi A."/>
            <person name="Nakayama K."/>
            <person name="Satake H."/>
        </authorList>
    </citation>
    <scope>NUCLEOTIDE SEQUENCE</scope>
</reference>
<dbReference type="Gene3D" id="1.25.10.10">
    <property type="entry name" value="Leucine-rich Repeat Variant"/>
    <property type="match status" value="1"/>
</dbReference>
<name>A0ABQ4ZY55_9ASTR</name>
<dbReference type="PANTHER" id="PTHR10635:SF0">
    <property type="entry name" value="COATOMER SUBUNIT BETA"/>
    <property type="match status" value="1"/>
</dbReference>
<dbReference type="InterPro" id="IPR002553">
    <property type="entry name" value="Clathrin/coatomer_adapt-like_N"/>
</dbReference>
<dbReference type="InterPro" id="IPR016460">
    <property type="entry name" value="COPB1"/>
</dbReference>
<feature type="domain" description="Clathrin/coatomer adaptor adaptin-like N-terminal" evidence="1">
    <location>
        <begin position="8"/>
        <end position="90"/>
    </location>
</feature>
<gene>
    <name evidence="2" type="ORF">Tco_0800760</name>
</gene>
<proteinExistence type="predicted"/>
<accession>A0ABQ4ZY55</accession>
<evidence type="ECO:0000313" key="2">
    <source>
        <dbReference type="EMBL" id="GJS93792.1"/>
    </source>
</evidence>
<reference evidence="2" key="2">
    <citation type="submission" date="2022-01" db="EMBL/GenBank/DDBJ databases">
        <authorList>
            <person name="Yamashiro T."/>
            <person name="Shiraishi A."/>
            <person name="Satake H."/>
            <person name="Nakayama K."/>
        </authorList>
    </citation>
    <scope>NUCLEOTIDE SEQUENCE</scope>
</reference>
<evidence type="ECO:0000259" key="1">
    <source>
        <dbReference type="Pfam" id="PF01602"/>
    </source>
</evidence>
<dbReference type="SUPFAM" id="SSF48371">
    <property type="entry name" value="ARM repeat"/>
    <property type="match status" value="1"/>
</dbReference>
<sequence>MDVLGALSSPNHDIRRKTLAIVLDLIIPQNINEVVLTSKREVVKTQTRELEKDGEYRQMLIQAIHSCAVKFPEVVGTVLHMLTDFLGDSNVASAMDRILSWTGLFLWNSAGHMVALASKLEERPIWPVDIFKARLKRISSLHVKGKYDKPFALALIDVNSEATVSTRIKASMGEVWELGNMSPSCYMGLLHNSSFSTYQCAYDLIETKVDDWEFKGLFGVLLVDNVEEQSGIRKTSRSETTTRRVKKRLGVRRNVRSKKAIRGEATIRSEKTIRSERTLESEKNRSEVKRPFEVRKDVYKK</sequence>
<protein>
    <submittedName>
        <fullName evidence="2">Coatomer subunit beta-1</fullName>
    </submittedName>
</protein>
<dbReference type="InterPro" id="IPR011989">
    <property type="entry name" value="ARM-like"/>
</dbReference>
<dbReference type="InterPro" id="IPR016024">
    <property type="entry name" value="ARM-type_fold"/>
</dbReference>
<comment type="caution">
    <text evidence="2">The sequence shown here is derived from an EMBL/GenBank/DDBJ whole genome shotgun (WGS) entry which is preliminary data.</text>
</comment>
<dbReference type="PANTHER" id="PTHR10635">
    <property type="entry name" value="COATOMER SUBUNIT BETA"/>
    <property type="match status" value="1"/>
</dbReference>